<evidence type="ECO:0000256" key="6">
    <source>
        <dbReference type="SAM" id="Phobius"/>
    </source>
</evidence>
<evidence type="ECO:0000256" key="4">
    <source>
        <dbReference type="ARBA" id="ARBA00022989"/>
    </source>
</evidence>
<keyword evidence="2" id="KW-1003">Cell membrane</keyword>
<name>A0A2S4M8D4_9HYPH</name>
<dbReference type="InterPro" id="IPR043428">
    <property type="entry name" value="LivM-like"/>
</dbReference>
<sequence>MSRLSPMRLILIAVLLAAAIALPFAFDPRGYAIRILCLALLFGAMAQAWNIVAGLANQVSLGHAAFFGIGAYTSTLLLIHFGISPWLGMIAGAVLGGLAALLISLPTMRLRGHYFALATLAFGEVMRVIANSWGGLTGGPVGISVPFAPSSLAMLQFKETRPYYWLMLAALIAVTAIFVAIRKSRLGYRLRAIKENVDAAEVIGIDTTRTKIIAAVLSGGLTACLGTLYAQFQYFFDPDTVFGVGSISVRVAMIAIVGGIGTAIGPILGAFFVIPLEEFANQIFSAQAAGLSQLVFGVLLVVVILVEPRGFVAMGQRLARRFRREDRS</sequence>
<dbReference type="PANTHER" id="PTHR30482">
    <property type="entry name" value="HIGH-AFFINITY BRANCHED-CHAIN AMINO ACID TRANSPORT SYSTEM PERMEASE"/>
    <property type="match status" value="1"/>
</dbReference>
<keyword evidence="4 6" id="KW-1133">Transmembrane helix</keyword>
<dbReference type="Proteomes" id="UP000236919">
    <property type="component" value="Unassembled WGS sequence"/>
</dbReference>
<evidence type="ECO:0000256" key="5">
    <source>
        <dbReference type="ARBA" id="ARBA00023136"/>
    </source>
</evidence>
<feature type="transmembrane region" description="Helical" evidence="6">
    <location>
        <begin position="252"/>
        <end position="276"/>
    </location>
</feature>
<keyword evidence="8" id="KW-1185">Reference proteome</keyword>
<dbReference type="OrthoDB" id="9814461at2"/>
<dbReference type="GO" id="GO:0005886">
    <property type="term" value="C:plasma membrane"/>
    <property type="evidence" value="ECO:0007669"/>
    <property type="project" value="UniProtKB-SubCell"/>
</dbReference>
<organism evidence="7 8">
    <name type="scientific">Bosea psychrotolerans</name>
    <dbReference type="NCBI Taxonomy" id="1871628"/>
    <lineage>
        <taxon>Bacteria</taxon>
        <taxon>Pseudomonadati</taxon>
        <taxon>Pseudomonadota</taxon>
        <taxon>Alphaproteobacteria</taxon>
        <taxon>Hyphomicrobiales</taxon>
        <taxon>Boseaceae</taxon>
        <taxon>Bosea</taxon>
    </lineage>
</organism>
<reference evidence="7 8" key="1">
    <citation type="submission" date="2018-01" db="EMBL/GenBank/DDBJ databases">
        <title>Genomic Encyclopedia of Type Strains, Phase III (KMG-III): the genomes of soil and plant-associated and newly described type strains.</title>
        <authorList>
            <person name="Whitman W."/>
        </authorList>
    </citation>
    <scope>NUCLEOTIDE SEQUENCE [LARGE SCALE GENOMIC DNA]</scope>
    <source>
        <strain evidence="7 8">1131</strain>
    </source>
</reference>
<dbReference type="CDD" id="cd06581">
    <property type="entry name" value="TM_PBP1_LivM_like"/>
    <property type="match status" value="1"/>
</dbReference>
<feature type="transmembrane region" description="Helical" evidence="6">
    <location>
        <begin position="86"/>
        <end position="105"/>
    </location>
</feature>
<evidence type="ECO:0000256" key="2">
    <source>
        <dbReference type="ARBA" id="ARBA00022475"/>
    </source>
</evidence>
<dbReference type="EMBL" id="PQFZ01000008">
    <property type="protein sequence ID" value="POR50964.1"/>
    <property type="molecule type" value="Genomic_DNA"/>
</dbReference>
<feature type="transmembrane region" description="Helical" evidence="6">
    <location>
        <begin position="212"/>
        <end position="232"/>
    </location>
</feature>
<dbReference type="GO" id="GO:0015658">
    <property type="term" value="F:branched-chain amino acid transmembrane transporter activity"/>
    <property type="evidence" value="ECO:0007669"/>
    <property type="project" value="InterPro"/>
</dbReference>
<comment type="subcellular location">
    <subcellularLocation>
        <location evidence="1">Cell membrane</location>
        <topology evidence="1">Multi-pass membrane protein</topology>
    </subcellularLocation>
</comment>
<gene>
    <name evidence="7" type="ORF">CYD53_108215</name>
</gene>
<dbReference type="InterPro" id="IPR001851">
    <property type="entry name" value="ABC_transp_permease"/>
</dbReference>
<protein>
    <submittedName>
        <fullName evidence="7">Amino acid/amide ABC transporter membrane protein 2 (HAAT family)</fullName>
    </submittedName>
</protein>
<feature type="transmembrane region" description="Helical" evidence="6">
    <location>
        <begin position="31"/>
        <end position="52"/>
    </location>
</feature>
<dbReference type="AlphaFoldDB" id="A0A2S4M8D4"/>
<keyword evidence="3 6" id="KW-0812">Transmembrane</keyword>
<dbReference type="RefSeq" id="WP_103719057.1">
    <property type="nucleotide sequence ID" value="NZ_PQFZ01000008.1"/>
</dbReference>
<keyword evidence="5 6" id="KW-0472">Membrane</keyword>
<accession>A0A2S4M8D4</accession>
<evidence type="ECO:0000256" key="3">
    <source>
        <dbReference type="ARBA" id="ARBA00022692"/>
    </source>
</evidence>
<proteinExistence type="predicted"/>
<evidence type="ECO:0000313" key="7">
    <source>
        <dbReference type="EMBL" id="POR50964.1"/>
    </source>
</evidence>
<evidence type="ECO:0000256" key="1">
    <source>
        <dbReference type="ARBA" id="ARBA00004651"/>
    </source>
</evidence>
<feature type="transmembrane region" description="Helical" evidence="6">
    <location>
        <begin position="163"/>
        <end position="181"/>
    </location>
</feature>
<dbReference type="PANTHER" id="PTHR30482:SF10">
    <property type="entry name" value="HIGH-AFFINITY BRANCHED-CHAIN AMINO ACID TRANSPORT PROTEIN BRAE"/>
    <property type="match status" value="1"/>
</dbReference>
<evidence type="ECO:0000313" key="8">
    <source>
        <dbReference type="Proteomes" id="UP000236919"/>
    </source>
</evidence>
<dbReference type="Pfam" id="PF02653">
    <property type="entry name" value="BPD_transp_2"/>
    <property type="match status" value="1"/>
</dbReference>
<feature type="transmembrane region" description="Helical" evidence="6">
    <location>
        <begin position="288"/>
        <end position="306"/>
    </location>
</feature>
<feature type="transmembrane region" description="Helical" evidence="6">
    <location>
        <begin position="59"/>
        <end position="80"/>
    </location>
</feature>
<comment type="caution">
    <text evidence="7">The sequence shown here is derived from an EMBL/GenBank/DDBJ whole genome shotgun (WGS) entry which is preliminary data.</text>
</comment>